<protein>
    <submittedName>
        <fullName evidence="1">Uncharacterized protein</fullName>
    </submittedName>
</protein>
<keyword evidence="2" id="KW-1185">Reference proteome</keyword>
<organism evidence="1 2">
    <name type="scientific">Cichorium intybus</name>
    <name type="common">Chicory</name>
    <dbReference type="NCBI Taxonomy" id="13427"/>
    <lineage>
        <taxon>Eukaryota</taxon>
        <taxon>Viridiplantae</taxon>
        <taxon>Streptophyta</taxon>
        <taxon>Embryophyta</taxon>
        <taxon>Tracheophyta</taxon>
        <taxon>Spermatophyta</taxon>
        <taxon>Magnoliopsida</taxon>
        <taxon>eudicotyledons</taxon>
        <taxon>Gunneridae</taxon>
        <taxon>Pentapetalae</taxon>
        <taxon>asterids</taxon>
        <taxon>campanulids</taxon>
        <taxon>Asterales</taxon>
        <taxon>Asteraceae</taxon>
        <taxon>Cichorioideae</taxon>
        <taxon>Cichorieae</taxon>
        <taxon>Cichoriinae</taxon>
        <taxon>Cichorium</taxon>
    </lineage>
</organism>
<comment type="caution">
    <text evidence="1">The sequence shown here is derived from an EMBL/GenBank/DDBJ whole genome shotgun (WGS) entry which is preliminary data.</text>
</comment>
<reference evidence="1 2" key="2">
    <citation type="journal article" date="2022" name="Mol. Ecol. Resour.">
        <title>The genomes of chicory, endive, great burdock and yacon provide insights into Asteraceae paleo-polyploidization history and plant inulin production.</title>
        <authorList>
            <person name="Fan W."/>
            <person name="Wang S."/>
            <person name="Wang H."/>
            <person name="Wang A."/>
            <person name="Jiang F."/>
            <person name="Liu H."/>
            <person name="Zhao H."/>
            <person name="Xu D."/>
            <person name="Zhang Y."/>
        </authorList>
    </citation>
    <scope>NUCLEOTIDE SEQUENCE [LARGE SCALE GENOMIC DNA]</scope>
    <source>
        <strain evidence="2">cv. Punajuju</strain>
        <tissue evidence="1">Leaves</tissue>
    </source>
</reference>
<dbReference type="Proteomes" id="UP001055811">
    <property type="component" value="Linkage Group LG05"/>
</dbReference>
<reference evidence="2" key="1">
    <citation type="journal article" date="2022" name="Mol. Ecol. Resour.">
        <title>The genomes of chicory, endive, great burdock and yacon provide insights into Asteraceae palaeo-polyploidization history and plant inulin production.</title>
        <authorList>
            <person name="Fan W."/>
            <person name="Wang S."/>
            <person name="Wang H."/>
            <person name="Wang A."/>
            <person name="Jiang F."/>
            <person name="Liu H."/>
            <person name="Zhao H."/>
            <person name="Xu D."/>
            <person name="Zhang Y."/>
        </authorList>
    </citation>
    <scope>NUCLEOTIDE SEQUENCE [LARGE SCALE GENOMIC DNA]</scope>
    <source>
        <strain evidence="2">cv. Punajuju</strain>
    </source>
</reference>
<evidence type="ECO:0000313" key="1">
    <source>
        <dbReference type="EMBL" id="KAI3739035.1"/>
    </source>
</evidence>
<name>A0ACB9CXL4_CICIN</name>
<dbReference type="EMBL" id="CM042013">
    <property type="protein sequence ID" value="KAI3739035.1"/>
    <property type="molecule type" value="Genomic_DNA"/>
</dbReference>
<gene>
    <name evidence="1" type="ORF">L2E82_29392</name>
</gene>
<evidence type="ECO:0000313" key="2">
    <source>
        <dbReference type="Proteomes" id="UP001055811"/>
    </source>
</evidence>
<sequence length="216" mass="23573">MQGGDEEEDPFLTSDEDSQECNSEQGGGETHEDSVVQETCWSALDSMKESATKEGTLGGSIKDNNLKQADDPNIQKMGAPQMDNTTGVCPNNSPIVEKEKEKVIGISGKLKILLSKNIPISDKLVDEEEASTNRRCGDTVEPGKDMNRTMQQAEPRITRSQSRLFSRIDKGTVKANSINSSSENTELSFNVIQRMEEIGASCGLSIGKKKTRIEEG</sequence>
<proteinExistence type="predicted"/>
<accession>A0ACB9CXL4</accession>